<dbReference type="KEGG" id="slom:PXH66_18260"/>
<protein>
    <submittedName>
        <fullName evidence="1">Uncharacterized protein</fullName>
    </submittedName>
</protein>
<dbReference type="Proteomes" id="UP001218638">
    <property type="component" value="Chromosome"/>
</dbReference>
<reference evidence="1" key="1">
    <citation type="submission" date="2023-03" db="EMBL/GenBank/DDBJ databases">
        <title>Lomoglobus Profundus gen. nov., sp. nov., a novel member of the phylum Verrucomicrobia, isolated from deep-marine sediment of South China Sea.</title>
        <authorList>
            <person name="Ahmad T."/>
            <person name="Ishaq S.E."/>
            <person name="Wang F."/>
        </authorList>
    </citation>
    <scope>NUCLEOTIDE SEQUENCE</scope>
    <source>
        <strain evidence="1">LMO-M01</strain>
    </source>
</reference>
<name>A0AAE9ZWQ6_9BACT</name>
<accession>A0AAE9ZWQ6</accession>
<keyword evidence="2" id="KW-1185">Reference proteome</keyword>
<proteinExistence type="predicted"/>
<sequence length="448" mass="48634">MAMTGHGWAQDDSPLIGSPWLDQANDYPAEGFSVQQHFGTRLLWQEFIPTADFVSRVDLNIADVRVWPALTGNVVFTLENSDGVELNSVTIPVEQITPGSWFSVPVQSAVTPGSVYRLVINQGEVLPSVRHFNMIKATTGSADPYPGGETYWMGTEADLQFRVFGRSQASKAHRRQLDNVSVRRLLSSDSRMITGFVIEGPGPRQVMIRGIGPSLREFGVNNTMDDPVLTVFDSSNEMVAQNDDHPNSDLQNEIQAAVGAFRLTATQDAAIVATLSPGAYTAHLRSSDDSGGDALIEVYDATGLTENGPTEDFASRPVNLSTRNLLAANEKLIVGFVIGSDRSRLVIVRAISPSLAEFGVSPTFAEPRFTVFDAAGNVVAENYRFWDRNPELVEAMRRAGAFTPTSDKEAMVLLPLAPGAYTVHVESSDGSAGEVLTEIYDATDLKFD</sequence>
<organism evidence="1 2">
    <name type="scientific">Synoicihabitans lomoniglobus</name>
    <dbReference type="NCBI Taxonomy" id="2909285"/>
    <lineage>
        <taxon>Bacteria</taxon>
        <taxon>Pseudomonadati</taxon>
        <taxon>Verrucomicrobiota</taxon>
        <taxon>Opitutia</taxon>
        <taxon>Opitutales</taxon>
        <taxon>Opitutaceae</taxon>
        <taxon>Synoicihabitans</taxon>
    </lineage>
</organism>
<dbReference type="RefSeq" id="WP_330931050.1">
    <property type="nucleotide sequence ID" value="NZ_CP119075.1"/>
</dbReference>
<evidence type="ECO:0000313" key="2">
    <source>
        <dbReference type="Proteomes" id="UP001218638"/>
    </source>
</evidence>
<dbReference type="EMBL" id="CP119075">
    <property type="protein sequence ID" value="WED64285.1"/>
    <property type="molecule type" value="Genomic_DNA"/>
</dbReference>
<gene>
    <name evidence="1" type="ORF">PXH66_18260</name>
</gene>
<dbReference type="AlphaFoldDB" id="A0AAE9ZWQ6"/>
<evidence type="ECO:0000313" key="1">
    <source>
        <dbReference type="EMBL" id="WED64285.1"/>
    </source>
</evidence>